<dbReference type="SUPFAM" id="SSF51621">
    <property type="entry name" value="Phosphoenolpyruvate/pyruvate domain"/>
    <property type="match status" value="1"/>
</dbReference>
<comment type="catalytic activity">
    <reaction evidence="3">
        <text>O-phospho-L-threonyl-[protein] + H2O = L-threonyl-[protein] + phosphate</text>
        <dbReference type="Rhea" id="RHEA:47004"/>
        <dbReference type="Rhea" id="RHEA-COMP:11060"/>
        <dbReference type="Rhea" id="RHEA-COMP:11605"/>
        <dbReference type="ChEBI" id="CHEBI:15377"/>
        <dbReference type="ChEBI" id="CHEBI:30013"/>
        <dbReference type="ChEBI" id="CHEBI:43474"/>
        <dbReference type="ChEBI" id="CHEBI:61977"/>
        <dbReference type="EC" id="3.1.3.16"/>
    </reaction>
</comment>
<evidence type="ECO:0000256" key="3">
    <source>
        <dbReference type="ARBA" id="ARBA00048336"/>
    </source>
</evidence>
<dbReference type="Proteomes" id="UP000026960">
    <property type="component" value="Chromosome 8"/>
</dbReference>
<name>A0A0D3H2M7_9ORYZ</name>
<dbReference type="InterPro" id="IPR036457">
    <property type="entry name" value="PPM-type-like_dom_sf"/>
</dbReference>
<feature type="domain" description="PPM-type phosphatase" evidence="5">
    <location>
        <begin position="1"/>
        <end position="276"/>
    </location>
</feature>
<dbReference type="Gene3D" id="3.20.20.60">
    <property type="entry name" value="Phosphoenolpyruvate-binding domains"/>
    <property type="match status" value="1"/>
</dbReference>
<dbReference type="eggNOG" id="KOG2323">
    <property type="taxonomic scope" value="Eukaryota"/>
</dbReference>
<keyword evidence="7" id="KW-1185">Reference proteome</keyword>
<evidence type="ECO:0000256" key="2">
    <source>
        <dbReference type="ARBA" id="ARBA00047761"/>
    </source>
</evidence>
<dbReference type="PROSITE" id="PS51746">
    <property type="entry name" value="PPM_2"/>
    <property type="match status" value="1"/>
</dbReference>
<feature type="region of interest" description="Disordered" evidence="4">
    <location>
        <begin position="1"/>
        <end position="41"/>
    </location>
</feature>
<dbReference type="InterPro" id="IPR015793">
    <property type="entry name" value="Pyrv_Knase_brl"/>
</dbReference>
<dbReference type="EC" id="3.1.3.16" evidence="1"/>
<dbReference type="eggNOG" id="KOG0065">
    <property type="taxonomic scope" value="Eukaryota"/>
</dbReference>
<evidence type="ECO:0000256" key="1">
    <source>
        <dbReference type="ARBA" id="ARBA00013081"/>
    </source>
</evidence>
<sequence length="730" mass="80885">MVTAAAEEEADAAAGERDGGDGDDPRTLSWQSRGRCRGPRQRWWSSMDSRSRWRQSGTRDASWTRRVLLTVDHCLEKNAEERERVTASGGEVGRLNLFGGQAVGPLRCWTGGMCLSRSIGDIDVGEFIVPIPHVKQVKLSNIGGRLIIASDGIWDALPSEAASKVYLHNWLQSLWLRDEMVAREAISVPWKSLSRKTTKLYFAMRVLSPQILKQISQLSNLLLPSPVELVANPSIIFMDEPTSGLDARAAAIVMRTVRNTVDTGRTVVCTIHQPSIDIFEAFDELFLMKRGGEEIYVGPLGHHSCDLIEYFEGVEGVSKIKPGYNLATWMLEVTTLAQEDILGISFGDVYKNSDLYHLIKGISSSVGVAFSVKGVRRAALELRRWSERGAASAAADEDELEAVDDRCSVLRCVPAVSFATLADGRCSVLQTTVVTDPALVKAVVAARRDHLLVDALFFPKHPTVIKISNKLILDQILEQLHFRIQSMELLDFMGNSFYAVITIEPVQQIIGGCEGQQIFYGGVMPSYHAARESAYPSLSAASAREGAKMHSMNVLLEEPIRMTSILERSKLSFFPAMTKIVGTLGPKSHSVDTISSCLKAGMSDAEYHQETLEILKLAIKSTKKLWAVMLDTVGPELQVVNKSKASISLLFSPLTRGRRPPHMYCQLTSLGLLRKQSRIYMSTLVSPKCLVFNVKNRQMLTNLNGHSVMFLRGLLVKVFLQELPVKSFYR</sequence>
<dbReference type="PANTHER" id="PTHR48040">
    <property type="entry name" value="PLEIOTROPIC DRUG RESISTANCE PROTEIN 1-LIKE ISOFORM X1"/>
    <property type="match status" value="1"/>
</dbReference>
<dbReference type="STRING" id="65489.A0A0D3H2M7"/>
<protein>
    <recommendedName>
        <fullName evidence="1">protein-serine/threonine phosphatase</fullName>
        <ecNumber evidence="1">3.1.3.16</ecNumber>
    </recommendedName>
</protein>
<dbReference type="PANTHER" id="PTHR48040:SF35">
    <property type="entry name" value="ABC TRANSPORTER G FAMILY MEMBER 39-LIKE"/>
    <property type="match status" value="1"/>
</dbReference>
<dbReference type="SUPFAM" id="SSF52540">
    <property type="entry name" value="P-loop containing nucleoside triphosphate hydrolases"/>
    <property type="match status" value="1"/>
</dbReference>
<dbReference type="InterPro" id="IPR001932">
    <property type="entry name" value="PPM-type_phosphatase-like_dom"/>
</dbReference>
<dbReference type="Gene3D" id="3.60.40.10">
    <property type="entry name" value="PPM-type phosphatase domain"/>
    <property type="match status" value="1"/>
</dbReference>
<dbReference type="InterPro" id="IPR015813">
    <property type="entry name" value="Pyrv/PenolPyrv_kinase-like_dom"/>
</dbReference>
<dbReference type="Gramene" id="OBART08G21910.1">
    <property type="protein sequence ID" value="OBART08G21910.1"/>
    <property type="gene ID" value="OBART08G21910"/>
</dbReference>
<evidence type="ECO:0000313" key="6">
    <source>
        <dbReference type="EnsemblPlants" id="OBART08G21910.1"/>
    </source>
</evidence>
<feature type="compositionally biased region" description="Acidic residues" evidence="4">
    <location>
        <begin position="1"/>
        <end position="11"/>
    </location>
</feature>
<dbReference type="HOGENOM" id="CLU_379655_0_0_1"/>
<dbReference type="Pfam" id="PF00481">
    <property type="entry name" value="PP2C"/>
    <property type="match status" value="1"/>
</dbReference>
<dbReference type="GO" id="GO:0030955">
    <property type="term" value="F:potassium ion binding"/>
    <property type="evidence" value="ECO:0007669"/>
    <property type="project" value="InterPro"/>
</dbReference>
<dbReference type="Gene3D" id="3.40.50.300">
    <property type="entry name" value="P-loop containing nucleotide triphosphate hydrolases"/>
    <property type="match status" value="1"/>
</dbReference>
<evidence type="ECO:0000256" key="4">
    <source>
        <dbReference type="SAM" id="MobiDB-lite"/>
    </source>
</evidence>
<dbReference type="AlphaFoldDB" id="A0A0D3H2M7"/>
<evidence type="ECO:0000259" key="5">
    <source>
        <dbReference type="PROSITE" id="PS51746"/>
    </source>
</evidence>
<dbReference type="eggNOG" id="KOG0698">
    <property type="taxonomic scope" value="Eukaryota"/>
</dbReference>
<dbReference type="GO" id="GO:0004722">
    <property type="term" value="F:protein serine/threonine phosphatase activity"/>
    <property type="evidence" value="ECO:0007669"/>
    <property type="project" value="UniProtKB-EC"/>
</dbReference>
<comment type="catalytic activity">
    <reaction evidence="2">
        <text>O-phospho-L-seryl-[protein] + H2O = L-seryl-[protein] + phosphate</text>
        <dbReference type="Rhea" id="RHEA:20629"/>
        <dbReference type="Rhea" id="RHEA-COMP:9863"/>
        <dbReference type="Rhea" id="RHEA-COMP:11604"/>
        <dbReference type="ChEBI" id="CHEBI:15377"/>
        <dbReference type="ChEBI" id="CHEBI:29999"/>
        <dbReference type="ChEBI" id="CHEBI:43474"/>
        <dbReference type="ChEBI" id="CHEBI:83421"/>
        <dbReference type="EC" id="3.1.3.16"/>
    </reaction>
</comment>
<dbReference type="GO" id="GO:0004743">
    <property type="term" value="F:pyruvate kinase activity"/>
    <property type="evidence" value="ECO:0007669"/>
    <property type="project" value="InterPro"/>
</dbReference>
<organism evidence="6">
    <name type="scientific">Oryza barthii</name>
    <dbReference type="NCBI Taxonomy" id="65489"/>
    <lineage>
        <taxon>Eukaryota</taxon>
        <taxon>Viridiplantae</taxon>
        <taxon>Streptophyta</taxon>
        <taxon>Embryophyta</taxon>
        <taxon>Tracheophyta</taxon>
        <taxon>Spermatophyta</taxon>
        <taxon>Magnoliopsida</taxon>
        <taxon>Liliopsida</taxon>
        <taxon>Poales</taxon>
        <taxon>Poaceae</taxon>
        <taxon>BOP clade</taxon>
        <taxon>Oryzoideae</taxon>
        <taxon>Oryzeae</taxon>
        <taxon>Oryzinae</taxon>
        <taxon>Oryza</taxon>
    </lineage>
</organism>
<dbReference type="InterPro" id="IPR040442">
    <property type="entry name" value="Pyrv_kinase-like_dom_sf"/>
</dbReference>
<reference evidence="6" key="2">
    <citation type="submission" date="2015-03" db="UniProtKB">
        <authorList>
            <consortium name="EnsemblPlants"/>
        </authorList>
    </citation>
    <scope>IDENTIFICATION</scope>
</reference>
<dbReference type="GO" id="GO:0000287">
    <property type="term" value="F:magnesium ion binding"/>
    <property type="evidence" value="ECO:0007669"/>
    <property type="project" value="InterPro"/>
</dbReference>
<accession>A0A0D3H2M7</accession>
<dbReference type="EnsemblPlants" id="OBART08G21910.1">
    <property type="protein sequence ID" value="OBART08G21910.1"/>
    <property type="gene ID" value="OBART08G21910"/>
</dbReference>
<dbReference type="CDD" id="cd00143">
    <property type="entry name" value="PP2Cc"/>
    <property type="match status" value="1"/>
</dbReference>
<proteinExistence type="predicted"/>
<dbReference type="SUPFAM" id="SSF81606">
    <property type="entry name" value="PP2C-like"/>
    <property type="match status" value="1"/>
</dbReference>
<reference evidence="6" key="1">
    <citation type="journal article" date="2009" name="Rice">
        <title>De Novo Next Generation Sequencing of Plant Genomes.</title>
        <authorList>
            <person name="Rounsley S."/>
            <person name="Marri P.R."/>
            <person name="Yu Y."/>
            <person name="He R."/>
            <person name="Sisneros N."/>
            <person name="Goicoechea J.L."/>
            <person name="Lee S.J."/>
            <person name="Angelova A."/>
            <person name="Kudrna D."/>
            <person name="Luo M."/>
            <person name="Affourtit J."/>
            <person name="Desany B."/>
            <person name="Knight J."/>
            <person name="Niazi F."/>
            <person name="Egholm M."/>
            <person name="Wing R.A."/>
        </authorList>
    </citation>
    <scope>NUCLEOTIDE SEQUENCE [LARGE SCALE GENOMIC DNA]</scope>
    <source>
        <strain evidence="6">cv. IRGC 105608</strain>
    </source>
</reference>
<dbReference type="Pfam" id="PF00224">
    <property type="entry name" value="PK"/>
    <property type="match status" value="1"/>
</dbReference>
<evidence type="ECO:0000313" key="7">
    <source>
        <dbReference type="Proteomes" id="UP000026960"/>
    </source>
</evidence>
<feature type="compositionally biased region" description="Basic and acidic residues" evidence="4">
    <location>
        <begin position="14"/>
        <end position="26"/>
    </location>
</feature>
<dbReference type="PaxDb" id="65489-OBART08G21910.1"/>
<dbReference type="InterPro" id="IPR027417">
    <property type="entry name" value="P-loop_NTPase"/>
</dbReference>